<name>A0A6J5UBT4_PRUAR</name>
<reference evidence="1 2" key="1">
    <citation type="submission" date="2020-05" db="EMBL/GenBank/DDBJ databases">
        <authorList>
            <person name="Campoy J."/>
            <person name="Schneeberger K."/>
            <person name="Spophaly S."/>
        </authorList>
    </citation>
    <scope>NUCLEOTIDE SEQUENCE [LARGE SCALE GENOMIC DNA]</scope>
    <source>
        <strain evidence="1">PruArmRojPasFocal</strain>
    </source>
</reference>
<organism evidence="1 2">
    <name type="scientific">Prunus armeniaca</name>
    <name type="common">Apricot</name>
    <name type="synonym">Armeniaca vulgaris</name>
    <dbReference type="NCBI Taxonomy" id="36596"/>
    <lineage>
        <taxon>Eukaryota</taxon>
        <taxon>Viridiplantae</taxon>
        <taxon>Streptophyta</taxon>
        <taxon>Embryophyta</taxon>
        <taxon>Tracheophyta</taxon>
        <taxon>Spermatophyta</taxon>
        <taxon>Magnoliopsida</taxon>
        <taxon>eudicotyledons</taxon>
        <taxon>Gunneridae</taxon>
        <taxon>Pentapetalae</taxon>
        <taxon>rosids</taxon>
        <taxon>fabids</taxon>
        <taxon>Rosales</taxon>
        <taxon>Rosaceae</taxon>
        <taxon>Amygdaloideae</taxon>
        <taxon>Amygdaleae</taxon>
        <taxon>Prunus</taxon>
    </lineage>
</organism>
<accession>A0A6J5UBT4</accession>
<dbReference type="Proteomes" id="UP000507222">
    <property type="component" value="Unassembled WGS sequence"/>
</dbReference>
<sequence length="78" mass="7956">MNRVRALCTVGVSMTSSVVTAAPYAFIAKAQGERTAAAVQVAEEEDVSEVGEVAEAAGHAPPHPSPPPVVVVVVVLFS</sequence>
<dbReference type="AlphaFoldDB" id="A0A6J5UBT4"/>
<protein>
    <submittedName>
        <fullName evidence="1">Uncharacterized protein</fullName>
    </submittedName>
</protein>
<evidence type="ECO:0000313" key="1">
    <source>
        <dbReference type="EMBL" id="CAB4272585.1"/>
    </source>
</evidence>
<proteinExistence type="predicted"/>
<evidence type="ECO:0000313" key="2">
    <source>
        <dbReference type="Proteomes" id="UP000507222"/>
    </source>
</evidence>
<dbReference type="EMBL" id="CAEKDK010000003">
    <property type="protein sequence ID" value="CAB4272585.1"/>
    <property type="molecule type" value="Genomic_DNA"/>
</dbReference>
<gene>
    <name evidence="1" type="ORF">CURHAP_LOCUS19300</name>
</gene>